<dbReference type="GO" id="GO:0006979">
    <property type="term" value="P:response to oxidative stress"/>
    <property type="evidence" value="ECO:0007669"/>
    <property type="project" value="TreeGrafter"/>
</dbReference>
<evidence type="ECO:0000313" key="6">
    <source>
        <dbReference type="EMBL" id="MXG88176.1"/>
    </source>
</evidence>
<dbReference type="PANTHER" id="PTHR10720">
    <property type="entry name" value="HEME OXYGENASE"/>
    <property type="match status" value="1"/>
</dbReference>
<keyword evidence="3 5" id="KW-0408">Iron</keyword>
<organism evidence="6 7">
    <name type="scientific">Nocardioides flavescens</name>
    <dbReference type="NCBI Taxonomy" id="2691959"/>
    <lineage>
        <taxon>Bacteria</taxon>
        <taxon>Bacillati</taxon>
        <taxon>Actinomycetota</taxon>
        <taxon>Actinomycetes</taxon>
        <taxon>Propionibacteriales</taxon>
        <taxon>Nocardioidaceae</taxon>
        <taxon>Nocardioides</taxon>
    </lineage>
</organism>
<dbReference type="PIRSF" id="PIRSF000343">
    <property type="entry name" value="Haem_Oase"/>
    <property type="match status" value="1"/>
</dbReference>
<evidence type="ECO:0000256" key="5">
    <source>
        <dbReference type="PIRSR" id="PIRSR000343-2"/>
    </source>
</evidence>
<gene>
    <name evidence="6" type="ORF">GRQ65_01265</name>
</gene>
<dbReference type="EMBL" id="WUEK01000001">
    <property type="protein sequence ID" value="MXG88176.1"/>
    <property type="molecule type" value="Genomic_DNA"/>
</dbReference>
<feature type="binding site" evidence="4">
    <location>
        <position position="132"/>
    </location>
    <ligand>
        <name>heme b</name>
        <dbReference type="ChEBI" id="CHEBI:60344"/>
    </ligand>
</feature>
<feature type="binding site" evidence="4">
    <location>
        <position position="17"/>
    </location>
    <ligand>
        <name>heme b</name>
        <dbReference type="ChEBI" id="CHEBI:60344"/>
    </ligand>
</feature>
<evidence type="ECO:0000256" key="3">
    <source>
        <dbReference type="ARBA" id="ARBA00023004"/>
    </source>
</evidence>
<dbReference type="CDD" id="cd19165">
    <property type="entry name" value="HemeO"/>
    <property type="match status" value="1"/>
</dbReference>
<dbReference type="GO" id="GO:0006788">
    <property type="term" value="P:heme oxidation"/>
    <property type="evidence" value="ECO:0007669"/>
    <property type="project" value="InterPro"/>
</dbReference>
<dbReference type="Gene3D" id="1.20.910.10">
    <property type="entry name" value="Heme oxygenase-like"/>
    <property type="match status" value="1"/>
</dbReference>
<comment type="caution">
    <text evidence="6">The sequence shown here is derived from an EMBL/GenBank/DDBJ whole genome shotgun (WGS) entry which is preliminary data.</text>
</comment>
<evidence type="ECO:0000256" key="4">
    <source>
        <dbReference type="PIRSR" id="PIRSR000343-1"/>
    </source>
</evidence>
<dbReference type="GO" id="GO:0046872">
    <property type="term" value="F:metal ion binding"/>
    <property type="evidence" value="ECO:0007669"/>
    <property type="project" value="UniProtKB-KW"/>
</dbReference>
<dbReference type="RefSeq" id="WP_160874345.1">
    <property type="nucleotide sequence ID" value="NZ_WUEK01000001.1"/>
</dbReference>
<dbReference type="GO" id="GO:0004392">
    <property type="term" value="F:heme oxygenase (decyclizing) activity"/>
    <property type="evidence" value="ECO:0007669"/>
    <property type="project" value="InterPro"/>
</dbReference>
<dbReference type="Proteomes" id="UP000473325">
    <property type="component" value="Unassembled WGS sequence"/>
</dbReference>
<evidence type="ECO:0000256" key="1">
    <source>
        <dbReference type="ARBA" id="ARBA00022617"/>
    </source>
</evidence>
<feature type="binding site" evidence="4">
    <location>
        <position position="179"/>
    </location>
    <ligand>
        <name>heme b</name>
        <dbReference type="ChEBI" id="CHEBI:60344"/>
    </ligand>
</feature>
<protein>
    <submittedName>
        <fullName evidence="6">Biliverdin-producing heme oxygenase</fullName>
    </submittedName>
</protein>
<keyword evidence="2 5" id="KW-0479">Metal-binding</keyword>
<dbReference type="InterPro" id="IPR016053">
    <property type="entry name" value="Haem_Oase-like"/>
</dbReference>
<dbReference type="AlphaFoldDB" id="A0A6L7ERI8"/>
<dbReference type="GO" id="GO:0042167">
    <property type="term" value="P:heme catabolic process"/>
    <property type="evidence" value="ECO:0007669"/>
    <property type="project" value="TreeGrafter"/>
</dbReference>
<dbReference type="InterPro" id="IPR002051">
    <property type="entry name" value="Haem_Oase"/>
</dbReference>
<keyword evidence="1 4" id="KW-0349">Heme</keyword>
<dbReference type="PRINTS" id="PR00088">
    <property type="entry name" value="HAEMOXYGNASE"/>
</dbReference>
<dbReference type="Pfam" id="PF01126">
    <property type="entry name" value="Heme_oxygenase"/>
    <property type="match status" value="1"/>
</dbReference>
<dbReference type="SUPFAM" id="SSF48613">
    <property type="entry name" value="Heme oxygenase-like"/>
    <property type="match status" value="1"/>
</dbReference>
<sequence>MTVLDTPLDQPLSIAMRDGSRAEHEAAEGSSFVGELMAGRVDETGYAAYLRRLRAVYAALETAGRERADDPYVAAVRDVALERLDALDADLDHWAPDVSHDLAPGESPAAAAYVDRLEASAAWGGLFVAHHYTRYLGDLSGGQAIGRTLDREFGLEGRGTDFYRFAAIPKPKPYKDSYRARLDALTSSHDDKARVVAEVQVAFQLNRALFVELGTHLPAWRRTPREG</sequence>
<evidence type="ECO:0000313" key="7">
    <source>
        <dbReference type="Proteomes" id="UP000473325"/>
    </source>
</evidence>
<name>A0A6L7ERI8_9ACTN</name>
<dbReference type="GO" id="GO:0020037">
    <property type="term" value="F:heme binding"/>
    <property type="evidence" value="ECO:0007669"/>
    <property type="project" value="TreeGrafter"/>
</dbReference>
<dbReference type="InterPro" id="IPR016084">
    <property type="entry name" value="Haem_Oase-like_multi-hlx"/>
</dbReference>
<proteinExistence type="predicted"/>
<evidence type="ECO:0000256" key="2">
    <source>
        <dbReference type="ARBA" id="ARBA00022723"/>
    </source>
</evidence>
<feature type="binding site" description="axial binding residue" evidence="5">
    <location>
        <position position="24"/>
    </location>
    <ligand>
        <name>heme b</name>
        <dbReference type="ChEBI" id="CHEBI:60344"/>
    </ligand>
    <ligandPart>
        <name>Fe</name>
        <dbReference type="ChEBI" id="CHEBI:18248"/>
    </ligandPart>
</feature>
<dbReference type="PANTHER" id="PTHR10720:SF0">
    <property type="entry name" value="HEME OXYGENASE"/>
    <property type="match status" value="1"/>
</dbReference>
<accession>A0A6L7ERI8</accession>
<keyword evidence="7" id="KW-1185">Reference proteome</keyword>
<reference evidence="6 7" key="1">
    <citation type="submission" date="2019-12" db="EMBL/GenBank/DDBJ databases">
        <authorList>
            <person name="Kun Z."/>
        </authorList>
    </citation>
    <scope>NUCLEOTIDE SEQUENCE [LARGE SCALE GENOMIC DNA]</scope>
    <source>
        <strain evidence="6 7">YIM 123512</strain>
    </source>
</reference>